<dbReference type="Pfam" id="PF00328">
    <property type="entry name" value="His_Phos_2"/>
    <property type="match status" value="1"/>
</dbReference>
<dbReference type="InterPro" id="IPR050645">
    <property type="entry name" value="Histidine_acid_phosphatase"/>
</dbReference>
<dbReference type="InterPro" id="IPR000560">
    <property type="entry name" value="His_Pase_clade-2"/>
</dbReference>
<evidence type="ECO:0000313" key="2">
    <source>
        <dbReference type="Proteomes" id="UP000887566"/>
    </source>
</evidence>
<evidence type="ECO:0000256" key="1">
    <source>
        <dbReference type="ARBA" id="ARBA00005375"/>
    </source>
</evidence>
<dbReference type="SUPFAM" id="SSF53254">
    <property type="entry name" value="Phosphoglycerate mutase-like"/>
    <property type="match status" value="1"/>
</dbReference>
<keyword evidence="2" id="KW-1185">Reference proteome</keyword>
<dbReference type="Proteomes" id="UP000887566">
    <property type="component" value="Unplaced"/>
</dbReference>
<dbReference type="InterPro" id="IPR029033">
    <property type="entry name" value="His_PPase_superfam"/>
</dbReference>
<protein>
    <submittedName>
        <fullName evidence="3">Uncharacterized protein</fullName>
    </submittedName>
</protein>
<dbReference type="PANTHER" id="PTHR11567">
    <property type="entry name" value="ACID PHOSPHATASE-RELATED"/>
    <property type="match status" value="1"/>
</dbReference>
<comment type="similarity">
    <text evidence="1">Belongs to the histidine acid phosphatase family.</text>
</comment>
<dbReference type="CDD" id="cd07061">
    <property type="entry name" value="HP_HAP_like"/>
    <property type="match status" value="1"/>
</dbReference>
<sequence>MLLVLLLATVVAAHEDSGEKFIPAERDPNTRLVFVGTRHGNRNPGQFLKDAGNWGKEGENELTTFGKRQAFGLGVAVRKFVGDLVEPQYLPKETKTYSSSANRCQMTLQSALAGIFPPKDFSEWNSLLGWTPVPYQIDDPMLRMYAVSPCPKSDAAWQPITDDTLPDLTALTREKKAVLDYIAKNTGWNASISHAADLADNLIQIELYKAKLPAWIAKPTLKGYDEAKLKKEIMEFAENHQIKCADYPPCRNMMGGVWLAHILDTLQKKVAGKTNDLNLVVYASHTEVTLSVMKQMFYDKKEVTTSAGFVLEFRDKPAPSVRLLNHDPGHINVDEHTIYQADYLPELKAICPDNWCPLDAFTKLVSATTISDWKTQCGLPKCSSA</sequence>
<evidence type="ECO:0000313" key="3">
    <source>
        <dbReference type="WBParaSite" id="PSAMB.scaffold1836size27482.g15304.t1"/>
    </source>
</evidence>
<dbReference type="AlphaFoldDB" id="A0A914VCX2"/>
<proteinExistence type="inferred from homology"/>
<accession>A0A914VCX2</accession>
<dbReference type="PANTHER" id="PTHR11567:SF29">
    <property type="entry name" value="ACID PHOSPHATASE FAMILY"/>
    <property type="match status" value="1"/>
</dbReference>
<organism evidence="2 3">
    <name type="scientific">Plectus sambesii</name>
    <dbReference type="NCBI Taxonomy" id="2011161"/>
    <lineage>
        <taxon>Eukaryota</taxon>
        <taxon>Metazoa</taxon>
        <taxon>Ecdysozoa</taxon>
        <taxon>Nematoda</taxon>
        <taxon>Chromadorea</taxon>
        <taxon>Plectida</taxon>
        <taxon>Plectina</taxon>
        <taxon>Plectoidea</taxon>
        <taxon>Plectidae</taxon>
        <taxon>Plectus</taxon>
    </lineage>
</organism>
<dbReference type="Gene3D" id="3.40.50.1240">
    <property type="entry name" value="Phosphoglycerate mutase-like"/>
    <property type="match status" value="1"/>
</dbReference>
<dbReference type="WBParaSite" id="PSAMB.scaffold1836size27482.g15304.t1">
    <property type="protein sequence ID" value="PSAMB.scaffold1836size27482.g15304.t1"/>
    <property type="gene ID" value="PSAMB.scaffold1836size27482.g15304"/>
</dbReference>
<name>A0A914VCX2_9BILA</name>
<reference evidence="3" key="1">
    <citation type="submission" date="2022-11" db="UniProtKB">
        <authorList>
            <consortium name="WormBaseParasite"/>
        </authorList>
    </citation>
    <scope>IDENTIFICATION</scope>
</reference>
<dbReference type="GO" id="GO:0016791">
    <property type="term" value="F:phosphatase activity"/>
    <property type="evidence" value="ECO:0007669"/>
    <property type="project" value="TreeGrafter"/>
</dbReference>